<evidence type="ECO:0000256" key="12">
    <source>
        <dbReference type="SAM" id="Phobius"/>
    </source>
</evidence>
<comment type="subcellular location">
    <subcellularLocation>
        <location evidence="2">Membrane</location>
        <topology evidence="2">Multi-pass membrane protein</topology>
    </subcellularLocation>
</comment>
<organism evidence="13 14">
    <name type="scientific">Pedobacter steynii</name>
    <dbReference type="NCBI Taxonomy" id="430522"/>
    <lineage>
        <taxon>Bacteria</taxon>
        <taxon>Pseudomonadati</taxon>
        <taxon>Bacteroidota</taxon>
        <taxon>Sphingobacteriia</taxon>
        <taxon>Sphingobacteriales</taxon>
        <taxon>Sphingobacteriaceae</taxon>
        <taxon>Pedobacter</taxon>
    </lineage>
</organism>
<dbReference type="GO" id="GO:0016020">
    <property type="term" value="C:membrane"/>
    <property type="evidence" value="ECO:0007669"/>
    <property type="project" value="UniProtKB-SubCell"/>
</dbReference>
<dbReference type="InterPro" id="IPR003780">
    <property type="entry name" value="COX15/CtaA_fam"/>
</dbReference>
<evidence type="ECO:0000256" key="2">
    <source>
        <dbReference type="ARBA" id="ARBA00004141"/>
    </source>
</evidence>
<dbReference type="KEGG" id="psty:BFS30_04490"/>
<comment type="cofactor">
    <cofactor evidence="1">
        <name>heme b</name>
        <dbReference type="ChEBI" id="CHEBI:60344"/>
    </cofactor>
</comment>
<dbReference type="RefSeq" id="WP_069378171.1">
    <property type="nucleotide sequence ID" value="NZ_CP017141.1"/>
</dbReference>
<evidence type="ECO:0000256" key="1">
    <source>
        <dbReference type="ARBA" id="ARBA00001970"/>
    </source>
</evidence>
<feature type="transmembrane region" description="Helical" evidence="12">
    <location>
        <begin position="197"/>
        <end position="220"/>
    </location>
</feature>
<comment type="catalytic activity">
    <reaction evidence="11">
        <text>Fe(II)-heme o + 2 A + H2O = Fe(II)-heme a + 2 AH2</text>
        <dbReference type="Rhea" id="RHEA:63388"/>
        <dbReference type="ChEBI" id="CHEBI:13193"/>
        <dbReference type="ChEBI" id="CHEBI:15377"/>
        <dbReference type="ChEBI" id="CHEBI:17499"/>
        <dbReference type="ChEBI" id="CHEBI:60530"/>
        <dbReference type="ChEBI" id="CHEBI:61715"/>
        <dbReference type="EC" id="1.17.99.9"/>
    </reaction>
    <physiologicalReaction direction="left-to-right" evidence="11">
        <dbReference type="Rhea" id="RHEA:63389"/>
    </physiologicalReaction>
</comment>
<feature type="transmembrane region" description="Helical" evidence="12">
    <location>
        <begin position="286"/>
        <end position="308"/>
    </location>
</feature>
<evidence type="ECO:0000256" key="3">
    <source>
        <dbReference type="ARBA" id="ARBA00022692"/>
    </source>
</evidence>
<dbReference type="InterPro" id="IPR023754">
    <property type="entry name" value="HemeA_Synthase_type2"/>
</dbReference>
<keyword evidence="3 12" id="KW-0812">Transmembrane</keyword>
<reference evidence="13 14" key="1">
    <citation type="submission" date="2016-08" db="EMBL/GenBank/DDBJ databases">
        <authorList>
            <person name="Seilhamer J.J."/>
        </authorList>
    </citation>
    <scope>NUCLEOTIDE SEQUENCE [LARGE SCALE GENOMIC DNA]</scope>
    <source>
        <strain evidence="13 14">DX4</strain>
    </source>
</reference>
<feature type="transmembrane region" description="Helical" evidence="12">
    <location>
        <begin position="252"/>
        <end position="274"/>
    </location>
</feature>
<evidence type="ECO:0000313" key="13">
    <source>
        <dbReference type="EMBL" id="AOM76475.1"/>
    </source>
</evidence>
<dbReference type="PANTHER" id="PTHR23289:SF2">
    <property type="entry name" value="CYTOCHROME C OXIDASE ASSEMBLY PROTEIN COX15 HOMOLOG"/>
    <property type="match status" value="1"/>
</dbReference>
<keyword evidence="14" id="KW-1185">Reference proteome</keyword>
<dbReference type="OrthoDB" id="9793156at2"/>
<protein>
    <submittedName>
        <fullName evidence="13">Cytochrome C oxidase assembly protein</fullName>
    </submittedName>
</protein>
<feature type="transmembrane region" description="Helical" evidence="12">
    <location>
        <begin position="158"/>
        <end position="177"/>
    </location>
</feature>
<feature type="transmembrane region" description="Helical" evidence="12">
    <location>
        <begin position="95"/>
        <end position="112"/>
    </location>
</feature>
<feature type="transmembrane region" description="Helical" evidence="12">
    <location>
        <begin position="12"/>
        <end position="32"/>
    </location>
</feature>
<sequence>MKDNTNRAIAIWLYFGAFSILIQILLGGITRLSGSGLSITEWKPLLGILPPLNENDWQMSFDKYKQIAQFHVVNAHFSLEDYKSIYFWEWLHRNWARFIGLAFIIPFLYFVLMGKMDFKLRGMIFILFLLGLLQAVIGWLMVQSGLNDTDISVSHIRLAIHFIAAVILLCYTLWLAFGLSLNHIKMRHRLRFSKLNILILSLLFIQLIFGAFMAGTRAALAAPTWPDINGFIVPPDLYHQPLTLQYLTENLFAIQFIHRLLAYIICLLIPILYLRSVSWKISPLLSYVRLFPLLLIGIQVISGVSALLKSISPDYLAFALFHQFTGILLTVSLLLMLFLNLKKS</sequence>
<keyword evidence="5 12" id="KW-1133">Transmembrane helix</keyword>
<keyword evidence="4" id="KW-0479">Metal-binding</keyword>
<dbReference type="AlphaFoldDB" id="A0A1D7QCV6"/>
<dbReference type="GO" id="GO:0006784">
    <property type="term" value="P:heme A biosynthetic process"/>
    <property type="evidence" value="ECO:0007669"/>
    <property type="project" value="InterPro"/>
</dbReference>
<evidence type="ECO:0000313" key="14">
    <source>
        <dbReference type="Proteomes" id="UP000094313"/>
    </source>
</evidence>
<dbReference type="Proteomes" id="UP000094313">
    <property type="component" value="Chromosome"/>
</dbReference>
<evidence type="ECO:0000256" key="5">
    <source>
        <dbReference type="ARBA" id="ARBA00022989"/>
    </source>
</evidence>
<keyword evidence="8" id="KW-0350">Heme biosynthesis</keyword>
<evidence type="ECO:0000256" key="9">
    <source>
        <dbReference type="ARBA" id="ARBA00023136"/>
    </source>
</evidence>
<feature type="transmembrane region" description="Helical" evidence="12">
    <location>
        <begin position="320"/>
        <end position="341"/>
    </location>
</feature>
<evidence type="ECO:0000256" key="8">
    <source>
        <dbReference type="ARBA" id="ARBA00023133"/>
    </source>
</evidence>
<dbReference type="GO" id="GO:0046872">
    <property type="term" value="F:metal ion binding"/>
    <property type="evidence" value="ECO:0007669"/>
    <property type="project" value="UniProtKB-KW"/>
</dbReference>
<dbReference type="PANTHER" id="PTHR23289">
    <property type="entry name" value="CYTOCHROME C OXIDASE ASSEMBLY PROTEIN COX15"/>
    <property type="match status" value="1"/>
</dbReference>
<gene>
    <name evidence="13" type="ORF">BFS30_04490</name>
</gene>
<evidence type="ECO:0000256" key="11">
    <source>
        <dbReference type="ARBA" id="ARBA00048044"/>
    </source>
</evidence>
<name>A0A1D7QCV6_9SPHI</name>
<evidence type="ECO:0000256" key="6">
    <source>
        <dbReference type="ARBA" id="ARBA00023002"/>
    </source>
</evidence>
<evidence type="ECO:0000256" key="7">
    <source>
        <dbReference type="ARBA" id="ARBA00023004"/>
    </source>
</evidence>
<keyword evidence="9 12" id="KW-0472">Membrane</keyword>
<dbReference type="GO" id="GO:0120547">
    <property type="term" value="F:heme A synthase activity"/>
    <property type="evidence" value="ECO:0007669"/>
    <property type="project" value="UniProtKB-EC"/>
</dbReference>
<accession>A0A1D7QCV6</accession>
<keyword evidence="7" id="KW-0408">Iron</keyword>
<proteinExistence type="predicted"/>
<evidence type="ECO:0000256" key="10">
    <source>
        <dbReference type="ARBA" id="ARBA00044501"/>
    </source>
</evidence>
<evidence type="ECO:0000256" key="4">
    <source>
        <dbReference type="ARBA" id="ARBA00022723"/>
    </source>
</evidence>
<dbReference type="Pfam" id="PF02628">
    <property type="entry name" value="COX15-CtaA"/>
    <property type="match status" value="1"/>
</dbReference>
<dbReference type="EMBL" id="CP017141">
    <property type="protein sequence ID" value="AOM76475.1"/>
    <property type="molecule type" value="Genomic_DNA"/>
</dbReference>
<keyword evidence="6" id="KW-0560">Oxidoreductase</keyword>
<comment type="pathway">
    <text evidence="10">Porphyrin-containing compound metabolism; heme A biosynthesis; heme A from heme O: step 1/1.</text>
</comment>
<feature type="transmembrane region" description="Helical" evidence="12">
    <location>
        <begin position="124"/>
        <end position="146"/>
    </location>
</feature>